<gene>
    <name evidence="9" type="ORF">CJD38_17855</name>
</gene>
<keyword evidence="6" id="KW-0067">ATP-binding</keyword>
<feature type="domain" description="Phosphoribulokinase/uridine kinase" evidence="8">
    <location>
        <begin position="8"/>
        <end position="214"/>
    </location>
</feature>
<organism evidence="9 10">
    <name type="scientific">Stenotrophobium rhamnosiphilum</name>
    <dbReference type="NCBI Taxonomy" id="2029166"/>
    <lineage>
        <taxon>Bacteria</taxon>
        <taxon>Pseudomonadati</taxon>
        <taxon>Pseudomonadota</taxon>
        <taxon>Gammaproteobacteria</taxon>
        <taxon>Nevskiales</taxon>
        <taxon>Nevskiaceae</taxon>
        <taxon>Stenotrophobium</taxon>
    </lineage>
</organism>
<dbReference type="Proteomes" id="UP000244248">
    <property type="component" value="Unassembled WGS sequence"/>
</dbReference>
<dbReference type="EMBL" id="QANS01000010">
    <property type="protein sequence ID" value="PTU28215.1"/>
    <property type="molecule type" value="Genomic_DNA"/>
</dbReference>
<dbReference type="GO" id="GO:0008974">
    <property type="term" value="F:phosphoribulokinase activity"/>
    <property type="evidence" value="ECO:0007669"/>
    <property type="project" value="UniProtKB-EC"/>
</dbReference>
<dbReference type="InterPro" id="IPR006082">
    <property type="entry name" value="PRK"/>
</dbReference>
<accession>A0A2T5MB28</accession>
<protein>
    <recommendedName>
        <fullName evidence="2">phosphoribulokinase</fullName>
        <ecNumber evidence="2">2.7.1.19</ecNumber>
    </recommendedName>
</protein>
<evidence type="ECO:0000256" key="1">
    <source>
        <dbReference type="ARBA" id="ARBA00009719"/>
    </source>
</evidence>
<evidence type="ECO:0000256" key="5">
    <source>
        <dbReference type="ARBA" id="ARBA00022777"/>
    </source>
</evidence>
<name>A0A2T5MB28_9GAMM</name>
<dbReference type="GO" id="GO:0005975">
    <property type="term" value="P:carbohydrate metabolic process"/>
    <property type="evidence" value="ECO:0007669"/>
    <property type="project" value="InterPro"/>
</dbReference>
<keyword evidence="10" id="KW-1185">Reference proteome</keyword>
<evidence type="ECO:0000313" key="10">
    <source>
        <dbReference type="Proteomes" id="UP000244248"/>
    </source>
</evidence>
<dbReference type="RefSeq" id="WP_107941784.1">
    <property type="nucleotide sequence ID" value="NZ_QANS01000010.1"/>
</dbReference>
<dbReference type="AlphaFoldDB" id="A0A2T5MB28"/>
<dbReference type="OrthoDB" id="9773443at2"/>
<keyword evidence="3" id="KW-0808">Transferase</keyword>
<proteinExistence type="inferred from homology"/>
<dbReference type="SUPFAM" id="SSF52540">
    <property type="entry name" value="P-loop containing nucleoside triphosphate hydrolases"/>
    <property type="match status" value="1"/>
</dbReference>
<dbReference type="NCBIfam" id="NF011997">
    <property type="entry name" value="PRK15453.1"/>
    <property type="match status" value="1"/>
</dbReference>
<evidence type="ECO:0000256" key="2">
    <source>
        <dbReference type="ARBA" id="ARBA00012042"/>
    </source>
</evidence>
<evidence type="ECO:0000313" key="9">
    <source>
        <dbReference type="EMBL" id="PTU28215.1"/>
    </source>
</evidence>
<sequence length="297" mass="33381">MSARHPTIGVTGSSGAGTSTVMRLFQRIFEEQGIKPALVEGDAFHAYDRVQLRAAMERTRIRGENFSLFGPGGNLLERLHSLLRDYSDAGNGVVRRYLHTEAEAAAVSQPVGTFTPWERLPTDTDILFYEGLHGGYVGDEIDVARHFDLLIGVVPVINLEWIQKIRRDTEERGHNPEDVARTILRRMPDYVNHIIPQFSRTDVNFQRVPLVDTSNPFEVQEIPAAEESLVVVHFNKTSRVKVNFDKLIASLPGASKSHEQTLVVPGQLMEKAMELIFRPAIEKLMQKRDKAAAKEKS</sequence>
<dbReference type="InterPro" id="IPR006083">
    <property type="entry name" value="PRK/URK"/>
</dbReference>
<comment type="caution">
    <text evidence="9">The sequence shown here is derived from an EMBL/GenBank/DDBJ whole genome shotgun (WGS) entry which is preliminary data.</text>
</comment>
<keyword evidence="5 9" id="KW-0418">Kinase</keyword>
<comment type="similarity">
    <text evidence="1">Belongs to the phosphoribulokinase family.</text>
</comment>
<reference evidence="9 10" key="1">
    <citation type="submission" date="2018-04" db="EMBL/GenBank/DDBJ databases">
        <title>Novel species isolated from glacier.</title>
        <authorList>
            <person name="Liu Q."/>
            <person name="Xin Y.-H."/>
        </authorList>
    </citation>
    <scope>NUCLEOTIDE SEQUENCE [LARGE SCALE GENOMIC DNA]</scope>
    <source>
        <strain evidence="9 10">GT1R17</strain>
    </source>
</reference>
<dbReference type="InterPro" id="IPR027417">
    <property type="entry name" value="P-loop_NTPase"/>
</dbReference>
<evidence type="ECO:0000256" key="6">
    <source>
        <dbReference type="ARBA" id="ARBA00022840"/>
    </source>
</evidence>
<dbReference type="PRINTS" id="PR00478">
    <property type="entry name" value="PHRIBLKINASE"/>
</dbReference>
<dbReference type="GO" id="GO:0005524">
    <property type="term" value="F:ATP binding"/>
    <property type="evidence" value="ECO:0007669"/>
    <property type="project" value="UniProtKB-KW"/>
</dbReference>
<evidence type="ECO:0000256" key="3">
    <source>
        <dbReference type="ARBA" id="ARBA00022679"/>
    </source>
</evidence>
<dbReference type="Pfam" id="PF00485">
    <property type="entry name" value="PRK"/>
    <property type="match status" value="1"/>
</dbReference>
<keyword evidence="4" id="KW-0547">Nucleotide-binding</keyword>
<evidence type="ECO:0000259" key="8">
    <source>
        <dbReference type="Pfam" id="PF00485"/>
    </source>
</evidence>
<evidence type="ECO:0000256" key="7">
    <source>
        <dbReference type="ARBA" id="ARBA00047663"/>
    </source>
</evidence>
<dbReference type="Gene3D" id="3.40.50.300">
    <property type="entry name" value="P-loop containing nucleotide triphosphate hydrolases"/>
    <property type="match status" value="1"/>
</dbReference>
<dbReference type="EC" id="2.7.1.19" evidence="2"/>
<evidence type="ECO:0000256" key="4">
    <source>
        <dbReference type="ARBA" id="ARBA00022741"/>
    </source>
</evidence>
<comment type="catalytic activity">
    <reaction evidence="7">
        <text>D-ribulose 5-phosphate + ATP = D-ribulose 1,5-bisphosphate + ADP + H(+)</text>
        <dbReference type="Rhea" id="RHEA:19365"/>
        <dbReference type="ChEBI" id="CHEBI:15378"/>
        <dbReference type="ChEBI" id="CHEBI:30616"/>
        <dbReference type="ChEBI" id="CHEBI:57870"/>
        <dbReference type="ChEBI" id="CHEBI:58121"/>
        <dbReference type="ChEBI" id="CHEBI:456216"/>
        <dbReference type="EC" id="2.7.1.19"/>
    </reaction>
</comment>